<sequence>MKAANEFRSDFYHKWLLMPILIGQFGVILINLFYCAIAIGLAIHRAWHGMSWDWEAFYPLRTILTAVLAISLLSALIITLLEGIRLLRHRLRPGKFLLSEILKVPIWLLWMNVIGLSFFNIIEKGNLSFGIVCLAIHALGFCILFIPIPYAALLYVRDRRGYFGVQNTGGWGYENGSWVPPEKVDEDGDDQGTTEGNDTEPSMDEAGEEDETQENTPRTT</sequence>
<reference evidence="3 4" key="1">
    <citation type="submission" date="2018-02" db="EMBL/GenBank/DDBJ databases">
        <title>Draft genome sequences of Elsinoe sp., causing black scab on jojoba.</title>
        <authorList>
            <person name="Stodart B."/>
            <person name="Jeffress S."/>
            <person name="Ash G."/>
            <person name="Arun Chinnappa K."/>
        </authorList>
    </citation>
    <scope>NUCLEOTIDE SEQUENCE [LARGE SCALE GENOMIC DNA]</scope>
    <source>
        <strain evidence="3 4">Hillstone_2</strain>
    </source>
</reference>
<evidence type="ECO:0000256" key="2">
    <source>
        <dbReference type="SAM" id="Phobius"/>
    </source>
</evidence>
<feature type="compositionally biased region" description="Acidic residues" evidence="1">
    <location>
        <begin position="184"/>
        <end position="213"/>
    </location>
</feature>
<organism evidence="3 4">
    <name type="scientific">Elsinoe australis</name>
    <dbReference type="NCBI Taxonomy" id="40998"/>
    <lineage>
        <taxon>Eukaryota</taxon>
        <taxon>Fungi</taxon>
        <taxon>Dikarya</taxon>
        <taxon>Ascomycota</taxon>
        <taxon>Pezizomycotina</taxon>
        <taxon>Dothideomycetes</taxon>
        <taxon>Dothideomycetidae</taxon>
        <taxon>Myriangiales</taxon>
        <taxon>Elsinoaceae</taxon>
        <taxon>Elsinoe</taxon>
    </lineage>
</organism>
<feature type="transmembrane region" description="Helical" evidence="2">
    <location>
        <begin position="63"/>
        <end position="84"/>
    </location>
</feature>
<keyword evidence="2" id="KW-0472">Membrane</keyword>
<evidence type="ECO:0000256" key="1">
    <source>
        <dbReference type="SAM" id="MobiDB-lite"/>
    </source>
</evidence>
<feature type="transmembrane region" description="Helical" evidence="2">
    <location>
        <begin position="21"/>
        <end position="43"/>
    </location>
</feature>
<feature type="transmembrane region" description="Helical" evidence="2">
    <location>
        <begin position="128"/>
        <end position="156"/>
    </location>
</feature>
<evidence type="ECO:0000313" key="4">
    <source>
        <dbReference type="Proteomes" id="UP000308133"/>
    </source>
</evidence>
<name>A0A4U7AY81_9PEZI</name>
<protein>
    <submittedName>
        <fullName evidence="3">Uncharacterized protein</fullName>
    </submittedName>
</protein>
<accession>A0A4U7AY81</accession>
<gene>
    <name evidence="3" type="ORF">C1H76_7110</name>
</gene>
<dbReference type="EMBL" id="PTQR01000086">
    <property type="protein sequence ID" value="TKX20724.1"/>
    <property type="molecule type" value="Genomic_DNA"/>
</dbReference>
<feature type="transmembrane region" description="Helical" evidence="2">
    <location>
        <begin position="104"/>
        <end position="122"/>
    </location>
</feature>
<proteinExistence type="predicted"/>
<dbReference type="AlphaFoldDB" id="A0A4U7AY81"/>
<feature type="region of interest" description="Disordered" evidence="1">
    <location>
        <begin position="176"/>
        <end position="220"/>
    </location>
</feature>
<evidence type="ECO:0000313" key="3">
    <source>
        <dbReference type="EMBL" id="TKX20724.1"/>
    </source>
</evidence>
<comment type="caution">
    <text evidence="3">The sequence shown here is derived from an EMBL/GenBank/DDBJ whole genome shotgun (WGS) entry which is preliminary data.</text>
</comment>
<keyword evidence="2" id="KW-0812">Transmembrane</keyword>
<dbReference type="Proteomes" id="UP000308133">
    <property type="component" value="Unassembled WGS sequence"/>
</dbReference>
<keyword evidence="2" id="KW-1133">Transmembrane helix</keyword>